<comment type="cofactor">
    <cofactor evidence="1">
        <name>pyridoxal 5'-phosphate</name>
        <dbReference type="ChEBI" id="CHEBI:597326"/>
    </cofactor>
</comment>
<protein>
    <recommendedName>
        <fullName evidence="5">Aminotransferase class I/classII large domain-containing protein</fullName>
    </recommendedName>
</protein>
<reference evidence="6 7" key="1">
    <citation type="submission" date="2015-09" db="EMBL/GenBank/DDBJ databases">
        <title>Draft genome of the parasitic nematode Teladorsagia circumcincta isolate WARC Sus (inbred).</title>
        <authorList>
            <person name="Mitreva M."/>
        </authorList>
    </citation>
    <scope>NUCLEOTIDE SEQUENCE [LARGE SCALE GENOMIC DNA]</scope>
    <source>
        <strain evidence="6 7">S</strain>
    </source>
</reference>
<proteinExistence type="inferred from homology"/>
<dbReference type="PANTHER" id="PTHR13693">
    <property type="entry name" value="CLASS II AMINOTRANSFERASE/8-AMINO-7-OXONONANOATE SYNTHASE"/>
    <property type="match status" value="1"/>
</dbReference>
<evidence type="ECO:0000313" key="6">
    <source>
        <dbReference type="EMBL" id="PIO72234.1"/>
    </source>
</evidence>
<gene>
    <name evidence="6" type="ORF">TELCIR_05842</name>
</gene>
<dbReference type="OrthoDB" id="10263824at2759"/>
<dbReference type="InterPro" id="IPR015421">
    <property type="entry name" value="PyrdxlP-dep_Trfase_major"/>
</dbReference>
<dbReference type="EMBL" id="KZ345729">
    <property type="protein sequence ID" value="PIO72234.1"/>
    <property type="molecule type" value="Genomic_DNA"/>
</dbReference>
<dbReference type="SUPFAM" id="SSF53383">
    <property type="entry name" value="PLP-dependent transferases"/>
    <property type="match status" value="1"/>
</dbReference>
<dbReference type="Proteomes" id="UP000230423">
    <property type="component" value="Unassembled WGS sequence"/>
</dbReference>
<name>A0A2G9UPN3_TELCI</name>
<keyword evidence="7" id="KW-1185">Reference proteome</keyword>
<keyword evidence="4" id="KW-0012">Acyltransferase</keyword>
<dbReference type="InterPro" id="IPR015424">
    <property type="entry name" value="PyrdxlP-dep_Trfase"/>
</dbReference>
<evidence type="ECO:0000259" key="5">
    <source>
        <dbReference type="Pfam" id="PF00155"/>
    </source>
</evidence>
<organism evidence="6 7">
    <name type="scientific">Teladorsagia circumcincta</name>
    <name type="common">Brown stomach worm</name>
    <name type="synonym">Ostertagia circumcincta</name>
    <dbReference type="NCBI Taxonomy" id="45464"/>
    <lineage>
        <taxon>Eukaryota</taxon>
        <taxon>Metazoa</taxon>
        <taxon>Ecdysozoa</taxon>
        <taxon>Nematoda</taxon>
        <taxon>Chromadorea</taxon>
        <taxon>Rhabditida</taxon>
        <taxon>Rhabditina</taxon>
        <taxon>Rhabditomorpha</taxon>
        <taxon>Strongyloidea</taxon>
        <taxon>Trichostrongylidae</taxon>
        <taxon>Teladorsagia</taxon>
    </lineage>
</organism>
<sequence>MRFKHMDVADLEEKLKENKDARQRVIVTDGVFSMDGDVAPLKEICNLADK</sequence>
<keyword evidence="3" id="KW-0808">Transferase</keyword>
<comment type="similarity">
    <text evidence="2">Belongs to the class-II pyridoxal-phosphate-dependent aminotransferase family.</text>
</comment>
<evidence type="ECO:0000256" key="2">
    <source>
        <dbReference type="ARBA" id="ARBA00008392"/>
    </source>
</evidence>
<dbReference type="InterPro" id="IPR004839">
    <property type="entry name" value="Aminotransferase_I/II_large"/>
</dbReference>
<dbReference type="GO" id="GO:0016746">
    <property type="term" value="F:acyltransferase activity"/>
    <property type="evidence" value="ECO:0007669"/>
    <property type="project" value="UniProtKB-KW"/>
</dbReference>
<dbReference type="GO" id="GO:0030170">
    <property type="term" value="F:pyridoxal phosphate binding"/>
    <property type="evidence" value="ECO:0007669"/>
    <property type="project" value="InterPro"/>
</dbReference>
<evidence type="ECO:0000256" key="3">
    <source>
        <dbReference type="ARBA" id="ARBA00022679"/>
    </source>
</evidence>
<feature type="domain" description="Aminotransferase class I/classII large" evidence="5">
    <location>
        <begin position="5"/>
        <end position="49"/>
    </location>
</feature>
<accession>A0A2G9UPN3</accession>
<dbReference type="AlphaFoldDB" id="A0A2G9UPN3"/>
<dbReference type="InterPro" id="IPR050087">
    <property type="entry name" value="AON_synthase_class-II"/>
</dbReference>
<evidence type="ECO:0000313" key="7">
    <source>
        <dbReference type="Proteomes" id="UP000230423"/>
    </source>
</evidence>
<evidence type="ECO:0000256" key="1">
    <source>
        <dbReference type="ARBA" id="ARBA00001933"/>
    </source>
</evidence>
<evidence type="ECO:0000256" key="4">
    <source>
        <dbReference type="ARBA" id="ARBA00023315"/>
    </source>
</evidence>
<dbReference type="Gene3D" id="3.40.640.10">
    <property type="entry name" value="Type I PLP-dependent aspartate aminotransferase-like (Major domain)"/>
    <property type="match status" value="1"/>
</dbReference>
<dbReference type="GO" id="GO:0005739">
    <property type="term" value="C:mitochondrion"/>
    <property type="evidence" value="ECO:0007669"/>
    <property type="project" value="TreeGrafter"/>
</dbReference>
<dbReference type="Pfam" id="PF00155">
    <property type="entry name" value="Aminotran_1_2"/>
    <property type="match status" value="1"/>
</dbReference>
<dbReference type="PANTHER" id="PTHR13693:SF102">
    <property type="entry name" value="2-AMINO-3-KETOBUTYRATE COENZYME A LIGASE, MITOCHONDRIAL"/>
    <property type="match status" value="1"/>
</dbReference>